<reference evidence="2" key="1">
    <citation type="submission" date="2021-03" db="EMBL/GenBank/DDBJ databases">
        <authorList>
            <person name="Tran Van P."/>
        </authorList>
    </citation>
    <scope>NUCLEOTIDE SEQUENCE</scope>
</reference>
<accession>A0ABN7NWQ6</accession>
<dbReference type="PANTHER" id="PTHR11444">
    <property type="entry name" value="ASPARTATEAMMONIA/ARGININOSUCCINATE/ADENYLOSUCCINATE LYASE"/>
    <property type="match status" value="1"/>
</dbReference>
<dbReference type="SUPFAM" id="SSF48557">
    <property type="entry name" value="L-aspartase-like"/>
    <property type="match status" value="2"/>
</dbReference>
<dbReference type="InterPro" id="IPR018951">
    <property type="entry name" value="Fumarase_C_C"/>
</dbReference>
<dbReference type="PANTHER" id="PTHR11444:SF1">
    <property type="entry name" value="FUMARATE HYDRATASE, MITOCHONDRIAL"/>
    <property type="match status" value="1"/>
</dbReference>
<feature type="domain" description="Fumarase C C-terminal" evidence="1">
    <location>
        <begin position="270"/>
        <end position="309"/>
    </location>
</feature>
<dbReference type="Gene3D" id="1.10.40.30">
    <property type="entry name" value="Fumarase/aspartase (C-terminal domain)"/>
    <property type="match status" value="2"/>
</dbReference>
<name>A0ABN7NWQ6_TIMPD</name>
<evidence type="ECO:0000259" key="1">
    <source>
        <dbReference type="Pfam" id="PF10415"/>
    </source>
</evidence>
<dbReference type="InterPro" id="IPR005677">
    <property type="entry name" value="Fum_hydII"/>
</dbReference>
<dbReference type="Pfam" id="PF10415">
    <property type="entry name" value="FumaraseC_C"/>
    <property type="match status" value="1"/>
</dbReference>
<keyword evidence="3" id="KW-1185">Reference proteome</keyword>
<gene>
    <name evidence="2" type="ORF">TPAB3V08_LOCUS6879</name>
</gene>
<proteinExistence type="predicted"/>
<comment type="caution">
    <text evidence="2">The sequence shown here is derived from an EMBL/GenBank/DDBJ whole genome shotgun (WGS) entry which is preliminary data.</text>
</comment>
<dbReference type="Gene3D" id="1.20.200.10">
    <property type="entry name" value="Fumarase/aspartase (Central domain)"/>
    <property type="match status" value="1"/>
</dbReference>
<dbReference type="InterPro" id="IPR008948">
    <property type="entry name" value="L-Aspartase-like"/>
</dbReference>
<protein>
    <recommendedName>
        <fullName evidence="1">Fumarase C C-terminal domain-containing protein</fullName>
    </recommendedName>
</protein>
<sequence>VKVERLRNSLEGTLDEVCGRTRDKRKWNDRVKEVVEKKHKAGVFRRGMRKQKKSIVRREERSVWYGKPGCKHGHRCGIGMWKMLYSRSSLSGKVNPTQSEAITMVAAQVMGNHVAVTIGGSNGHFELNVFKPQMASNVLRSIRLIGDSCKSFTENCVVGIKANEEQISRLLNQSLMLVTALNPHIGYDKLSSRAGCRNTAPFNLCNCALARGQCLRSPELESNRAEDSMSVIERTHTTIILIIRSTNCPKEKLVTWSKVHEAIFIPVLESAQIAKTAHKEGTTLKAAALKLGYLTEEEFSKWVRPENMLGPK</sequence>
<evidence type="ECO:0000313" key="2">
    <source>
        <dbReference type="EMBL" id="CAG2059921.1"/>
    </source>
</evidence>
<dbReference type="EMBL" id="CAJPIN010010924">
    <property type="protein sequence ID" value="CAG2059921.1"/>
    <property type="molecule type" value="Genomic_DNA"/>
</dbReference>
<feature type="non-terminal residue" evidence="2">
    <location>
        <position position="1"/>
    </location>
</feature>
<evidence type="ECO:0000313" key="3">
    <source>
        <dbReference type="Proteomes" id="UP001153148"/>
    </source>
</evidence>
<organism evidence="2 3">
    <name type="scientific">Timema podura</name>
    <name type="common">Walking stick</name>
    <dbReference type="NCBI Taxonomy" id="61482"/>
    <lineage>
        <taxon>Eukaryota</taxon>
        <taxon>Metazoa</taxon>
        <taxon>Ecdysozoa</taxon>
        <taxon>Arthropoda</taxon>
        <taxon>Hexapoda</taxon>
        <taxon>Insecta</taxon>
        <taxon>Pterygota</taxon>
        <taxon>Neoptera</taxon>
        <taxon>Polyneoptera</taxon>
        <taxon>Phasmatodea</taxon>
        <taxon>Timematodea</taxon>
        <taxon>Timematoidea</taxon>
        <taxon>Timematidae</taxon>
        <taxon>Timema</taxon>
    </lineage>
</organism>
<dbReference type="Proteomes" id="UP001153148">
    <property type="component" value="Unassembled WGS sequence"/>
</dbReference>